<dbReference type="Proteomes" id="UP001523219">
    <property type="component" value="Unassembled WGS sequence"/>
</dbReference>
<feature type="compositionally biased region" description="Low complexity" evidence="1">
    <location>
        <begin position="47"/>
        <end position="56"/>
    </location>
</feature>
<protein>
    <submittedName>
        <fullName evidence="2">Uncharacterized protein</fullName>
    </submittedName>
</protein>
<gene>
    <name evidence="2" type="ORF">NGF19_11745</name>
</gene>
<evidence type="ECO:0000313" key="2">
    <source>
        <dbReference type="EMBL" id="MCN9241453.1"/>
    </source>
</evidence>
<evidence type="ECO:0000256" key="1">
    <source>
        <dbReference type="SAM" id="MobiDB-lite"/>
    </source>
</evidence>
<keyword evidence="3" id="KW-1185">Reference proteome</keyword>
<feature type="region of interest" description="Disordered" evidence="1">
    <location>
        <begin position="32"/>
        <end position="64"/>
    </location>
</feature>
<dbReference type="RefSeq" id="WP_252424651.1">
    <property type="nucleotide sequence ID" value="NZ_JAMWMR010000007.1"/>
</dbReference>
<accession>A0ABT0ZD00</accession>
<reference evidence="2 3" key="1">
    <citation type="submission" date="2022-05" db="EMBL/GenBank/DDBJ databases">
        <title>Streptomyces sp. nov. RY43-2 isolated from soil of a peat swamp forest.</title>
        <authorList>
            <person name="Kanchanasin P."/>
            <person name="Tanasupawat S."/>
            <person name="Phongsopitanun W."/>
        </authorList>
    </citation>
    <scope>NUCLEOTIDE SEQUENCE [LARGE SCALE GENOMIC DNA]</scope>
    <source>
        <strain evidence="2 3">RY43-2</strain>
    </source>
</reference>
<comment type="caution">
    <text evidence="2">The sequence shown here is derived from an EMBL/GenBank/DDBJ whole genome shotgun (WGS) entry which is preliminary data.</text>
</comment>
<evidence type="ECO:0000313" key="3">
    <source>
        <dbReference type="Proteomes" id="UP001523219"/>
    </source>
</evidence>
<sequence length="64" mass="6650">MPASERDETRPRVAAGAAGVSMRDLLASCAAAKLVSTPPRDPEPETPRATSPAAPATEEHRRAA</sequence>
<name>A0ABT0ZD00_9ACTN</name>
<proteinExistence type="predicted"/>
<dbReference type="EMBL" id="JAMWMR010000007">
    <property type="protein sequence ID" value="MCN9241453.1"/>
    <property type="molecule type" value="Genomic_DNA"/>
</dbReference>
<organism evidence="2 3">
    <name type="scientific">Streptomyces macrolidinus</name>
    <dbReference type="NCBI Taxonomy" id="2952607"/>
    <lineage>
        <taxon>Bacteria</taxon>
        <taxon>Bacillati</taxon>
        <taxon>Actinomycetota</taxon>
        <taxon>Actinomycetes</taxon>
        <taxon>Kitasatosporales</taxon>
        <taxon>Streptomycetaceae</taxon>
        <taxon>Streptomyces</taxon>
    </lineage>
</organism>